<organism evidence="2 3">
    <name type="scientific">Oikopleura dioica</name>
    <name type="common">Tunicate</name>
    <dbReference type="NCBI Taxonomy" id="34765"/>
    <lineage>
        <taxon>Eukaryota</taxon>
        <taxon>Metazoa</taxon>
        <taxon>Chordata</taxon>
        <taxon>Tunicata</taxon>
        <taxon>Appendicularia</taxon>
        <taxon>Copelata</taxon>
        <taxon>Oikopleuridae</taxon>
        <taxon>Oikopleura</taxon>
    </lineage>
</organism>
<dbReference type="EMBL" id="OU015568">
    <property type="protein sequence ID" value="CAG5084919.1"/>
    <property type="molecule type" value="Genomic_DNA"/>
</dbReference>
<dbReference type="InterPro" id="IPR045126">
    <property type="entry name" value="TRAPPC10/Trs130"/>
</dbReference>
<evidence type="ECO:0000313" key="2">
    <source>
        <dbReference type="EMBL" id="CAG5084919.1"/>
    </source>
</evidence>
<protein>
    <submittedName>
        <fullName evidence="2">Oidioi.mRNA.OKI2018_I69.PAR.g10770.t1.cds</fullName>
    </submittedName>
</protein>
<evidence type="ECO:0000259" key="1">
    <source>
        <dbReference type="Pfam" id="PF23036"/>
    </source>
</evidence>
<dbReference type="Proteomes" id="UP001158576">
    <property type="component" value="Chromosome PAR"/>
</dbReference>
<dbReference type="Pfam" id="PF23036">
    <property type="entry name" value="TRAPPC10_1st"/>
    <property type="match status" value="1"/>
</dbReference>
<sequence>MKRRLLCTYDGEGTELCKTIKRLIRNQSIKNNFVHSRSQTQLRLQFQFIPFDPTQFRSTSLSTVPYLHIYFVTCNDVDVYKRTVKNDIANWFKTIEENNSNFLIIIVNGERKLQIRSSVADKIKGDFLSKYVNRLVVLYEPYRDTPKSREYCEK</sequence>
<reference evidence="2 3" key="1">
    <citation type="submission" date="2021-04" db="EMBL/GenBank/DDBJ databases">
        <authorList>
            <person name="Bliznina A."/>
        </authorList>
    </citation>
    <scope>NUCLEOTIDE SEQUENCE [LARGE SCALE GENOMIC DNA]</scope>
</reference>
<proteinExistence type="predicted"/>
<evidence type="ECO:0000313" key="3">
    <source>
        <dbReference type="Proteomes" id="UP001158576"/>
    </source>
</evidence>
<name>A0ABN7RWK3_OIKDI</name>
<dbReference type="PANTHER" id="PTHR13251:SF3">
    <property type="entry name" value="TRAFFICKING PROTEIN PARTICLE COMPLEX SUBUNIT 10"/>
    <property type="match status" value="1"/>
</dbReference>
<keyword evidence="3" id="KW-1185">Reference proteome</keyword>
<dbReference type="PANTHER" id="PTHR13251">
    <property type="entry name" value="EPILEPSY HOLOPROSENCEPHALY CANDIDATE 1/TMEM1"/>
    <property type="match status" value="1"/>
</dbReference>
<dbReference type="InterPro" id="IPR056913">
    <property type="entry name" value="TRAPPC10/Trs130_N"/>
</dbReference>
<accession>A0ABN7RWK3</accession>
<feature type="domain" description="TRAPPC10/Trs130 N-terminal" evidence="1">
    <location>
        <begin position="5"/>
        <end position="150"/>
    </location>
</feature>
<gene>
    <name evidence="2" type="ORF">OKIOD_LOCUS2328</name>
</gene>